<accession>A0A7K0EFY4</accession>
<dbReference type="Pfam" id="PF16277">
    <property type="entry name" value="DUF4926"/>
    <property type="match status" value="1"/>
</dbReference>
<dbReference type="InterPro" id="IPR032568">
    <property type="entry name" value="DUF4926"/>
</dbReference>
<dbReference type="RefSeq" id="WP_154173749.1">
    <property type="nucleotide sequence ID" value="NZ_WJXZ01000002.1"/>
</dbReference>
<reference evidence="1 2" key="1">
    <citation type="journal article" date="2018" name="Antonie Van Leeuwenhoek">
        <title>Larkinella terrae sp. nov., isolated from soil on Jeju Island, South Korea.</title>
        <authorList>
            <person name="Ten L.N."/>
            <person name="Jeon J."/>
            <person name="Park S.J."/>
            <person name="Park S."/>
            <person name="Lee S.Y."/>
            <person name="Kim M.K."/>
            <person name="Jung H.Y."/>
        </authorList>
    </citation>
    <scope>NUCLEOTIDE SEQUENCE [LARGE SCALE GENOMIC DNA]</scope>
    <source>
        <strain evidence="1 2">KCTC 52001</strain>
    </source>
</reference>
<dbReference type="Proteomes" id="UP000441754">
    <property type="component" value="Unassembled WGS sequence"/>
</dbReference>
<name>A0A7K0EFY4_9BACT</name>
<proteinExistence type="predicted"/>
<keyword evidence="2" id="KW-1185">Reference proteome</keyword>
<comment type="caution">
    <text evidence="1">The sequence shown here is derived from an EMBL/GenBank/DDBJ whole genome shotgun (WGS) entry which is preliminary data.</text>
</comment>
<evidence type="ECO:0000313" key="2">
    <source>
        <dbReference type="Proteomes" id="UP000441754"/>
    </source>
</evidence>
<evidence type="ECO:0000313" key="1">
    <source>
        <dbReference type="EMBL" id="MRS60612.1"/>
    </source>
</evidence>
<sequence length="76" mass="8236">MKEGELVALLINLPNLSLSVGDVGTVAYVYESGQNYEVEFVNADGDTIAVETLKANQIQLVTGRDAILHVRFDRAA</sequence>
<dbReference type="EMBL" id="WJXZ01000002">
    <property type="protein sequence ID" value="MRS60612.1"/>
    <property type="molecule type" value="Genomic_DNA"/>
</dbReference>
<dbReference type="AlphaFoldDB" id="A0A7K0EFY4"/>
<protein>
    <submittedName>
        <fullName evidence="1">DUF4926 domain-containing protein</fullName>
    </submittedName>
</protein>
<gene>
    <name evidence="1" type="ORF">GJJ30_04850</name>
</gene>
<dbReference type="OrthoDB" id="886522at2"/>
<organism evidence="1 2">
    <name type="scientific">Larkinella terrae</name>
    <dbReference type="NCBI Taxonomy" id="2025311"/>
    <lineage>
        <taxon>Bacteria</taxon>
        <taxon>Pseudomonadati</taxon>
        <taxon>Bacteroidota</taxon>
        <taxon>Cytophagia</taxon>
        <taxon>Cytophagales</taxon>
        <taxon>Spirosomataceae</taxon>
        <taxon>Larkinella</taxon>
    </lineage>
</organism>